<keyword evidence="4" id="KW-0030">Aminoacyl-tRNA synthetase</keyword>
<dbReference type="GO" id="GO:0004820">
    <property type="term" value="F:glycine-tRNA ligase activity"/>
    <property type="evidence" value="ECO:0007669"/>
    <property type="project" value="TreeGrafter"/>
</dbReference>
<dbReference type="InterPro" id="IPR036621">
    <property type="entry name" value="Anticodon-bd_dom_sf"/>
</dbReference>
<dbReference type="PANTHER" id="PTHR10745:SF8">
    <property type="entry name" value="DNA POLYMERASE SUBUNIT GAMMA-2, MITOCHONDRIAL"/>
    <property type="match status" value="1"/>
</dbReference>
<sequence>MSQKFRALLDLCKRRGFLYQSAEIYGGLRGAYDYGPLGVELKKNIQLSWWRQHVYFRDDVVGLDTSIITPHPVLKASGHVDEFSDLLVDCMLTRERFRPDKAPALDFNRASSDCGSGGKVPMLAPDKDTAELWQKHITEQLAPGIKTSLEGKKIWLHVDSFTPSSKTLSGSIVFSMVDKNLDSVTIPYHGYVSPDSQSPFLTPSRPFNLMFKTFLDPIDPVERIIHTTQQHDPSQQQRTVREEVDDILRPSTVYLRPETAQGVFINFEQVTRTMKMKVPFGIAQVGKSFRNEIRLEHGIFRTPEFEQMELEYFVSPWTSGYWYNYWRKLRYNWWLTHACHPEDFRQRDHESDEMAHYAVGCTDVEFKYPWGWGEVEGVAHRGNYDLTQHMKTTGAKFEVIENDQVSQDDATVDMALAPKNTPAKYVPHVIESSCGLNRAMLAFLCDSFHQIPADGNNQPPRNILKLHPQLAPIKCAVMPLTGKPEFLPLAQKIAQSIRKHGLYTVIETQKLKIGKRYYRHDEIGTPWCVTVDYQSLEDESVTIRERDTGEQHRIHWKEVQMYISDKLLE</sequence>
<keyword evidence="2" id="KW-0547">Nucleotide-binding</keyword>
<dbReference type="SUPFAM" id="SSF55681">
    <property type="entry name" value="Class II aaRS and biotin synthetases"/>
    <property type="match status" value="1"/>
</dbReference>
<keyword evidence="3" id="KW-0067">ATP-binding</keyword>
<evidence type="ECO:0000313" key="6">
    <source>
        <dbReference type="EMBL" id="SAL94899.1"/>
    </source>
</evidence>
<dbReference type="AlphaFoldDB" id="A0A163KN44"/>
<dbReference type="GO" id="GO:0005524">
    <property type="term" value="F:ATP binding"/>
    <property type="evidence" value="ECO:0007669"/>
    <property type="project" value="UniProtKB-KW"/>
</dbReference>
<reference evidence="6" key="1">
    <citation type="submission" date="2016-04" db="EMBL/GenBank/DDBJ databases">
        <authorList>
            <person name="Evans L.H."/>
            <person name="Alamgir A."/>
            <person name="Owens N."/>
            <person name="Weber N.D."/>
            <person name="Virtaneva K."/>
            <person name="Barbian K."/>
            <person name="Babar A."/>
            <person name="Rosenke K."/>
        </authorList>
    </citation>
    <scope>NUCLEOTIDE SEQUENCE [LARGE SCALE GENOMIC DNA]</scope>
    <source>
        <strain evidence="6">CBS 101.48</strain>
    </source>
</reference>
<dbReference type="OrthoDB" id="57698at2759"/>
<keyword evidence="7" id="KW-1185">Reference proteome</keyword>
<dbReference type="InParanoid" id="A0A163KN44"/>
<evidence type="ECO:0000256" key="4">
    <source>
        <dbReference type="ARBA" id="ARBA00023146"/>
    </source>
</evidence>
<accession>A0A163KN44</accession>
<feature type="domain" description="Aminoacyl-transfer RNA synthetases class-II family profile" evidence="5">
    <location>
        <begin position="253"/>
        <end position="452"/>
    </location>
</feature>
<gene>
    <name evidence="6" type="primary">ABSGL_00191.1 scaffold 349</name>
</gene>
<organism evidence="6">
    <name type="scientific">Absidia glauca</name>
    <name type="common">Pin mould</name>
    <dbReference type="NCBI Taxonomy" id="4829"/>
    <lineage>
        <taxon>Eukaryota</taxon>
        <taxon>Fungi</taxon>
        <taxon>Fungi incertae sedis</taxon>
        <taxon>Mucoromycota</taxon>
        <taxon>Mucoromycotina</taxon>
        <taxon>Mucoromycetes</taxon>
        <taxon>Mucorales</taxon>
        <taxon>Cunninghamellaceae</taxon>
        <taxon>Absidia</taxon>
    </lineage>
</organism>
<dbReference type="EMBL" id="LT550042">
    <property type="protein sequence ID" value="SAL94899.1"/>
    <property type="molecule type" value="Genomic_DNA"/>
</dbReference>
<dbReference type="InterPro" id="IPR006195">
    <property type="entry name" value="aa-tRNA-synth_II"/>
</dbReference>
<dbReference type="GO" id="GO:0006426">
    <property type="term" value="P:glycyl-tRNA aminoacylation"/>
    <property type="evidence" value="ECO:0007669"/>
    <property type="project" value="TreeGrafter"/>
</dbReference>
<evidence type="ECO:0000256" key="1">
    <source>
        <dbReference type="ARBA" id="ARBA00022598"/>
    </source>
</evidence>
<dbReference type="NCBIfam" id="NF003211">
    <property type="entry name" value="PRK04173.1"/>
    <property type="match status" value="1"/>
</dbReference>
<proteinExistence type="predicted"/>
<dbReference type="STRING" id="4829.A0A163KN44"/>
<evidence type="ECO:0000259" key="5">
    <source>
        <dbReference type="PROSITE" id="PS50862"/>
    </source>
</evidence>
<keyword evidence="1" id="KW-0436">Ligase</keyword>
<dbReference type="Proteomes" id="UP000078561">
    <property type="component" value="Unassembled WGS sequence"/>
</dbReference>
<dbReference type="Gene3D" id="3.40.50.800">
    <property type="entry name" value="Anticodon-binding domain"/>
    <property type="match status" value="1"/>
</dbReference>
<dbReference type="PROSITE" id="PS50862">
    <property type="entry name" value="AA_TRNA_LIGASE_II"/>
    <property type="match status" value="1"/>
</dbReference>
<dbReference type="GO" id="GO:0005737">
    <property type="term" value="C:cytoplasm"/>
    <property type="evidence" value="ECO:0007669"/>
    <property type="project" value="TreeGrafter"/>
</dbReference>
<dbReference type="Gene3D" id="3.30.930.10">
    <property type="entry name" value="Bira Bifunctional Protein, Domain 2"/>
    <property type="match status" value="1"/>
</dbReference>
<dbReference type="PANTHER" id="PTHR10745">
    <property type="entry name" value="GLYCYL-TRNA SYNTHETASE/DNA POLYMERASE SUBUNIT GAMMA-2"/>
    <property type="match status" value="1"/>
</dbReference>
<dbReference type="InterPro" id="IPR004154">
    <property type="entry name" value="Anticodon-bd"/>
</dbReference>
<dbReference type="InterPro" id="IPR002314">
    <property type="entry name" value="aa-tRNA-synt_IIb"/>
</dbReference>
<evidence type="ECO:0000256" key="2">
    <source>
        <dbReference type="ARBA" id="ARBA00022741"/>
    </source>
</evidence>
<name>A0A163KN44_ABSGL</name>
<evidence type="ECO:0000256" key="3">
    <source>
        <dbReference type="ARBA" id="ARBA00022840"/>
    </source>
</evidence>
<dbReference type="SUPFAM" id="SSF52954">
    <property type="entry name" value="Class II aaRS ABD-related"/>
    <property type="match status" value="1"/>
</dbReference>
<dbReference type="Pfam" id="PF00587">
    <property type="entry name" value="tRNA-synt_2b"/>
    <property type="match status" value="1"/>
</dbReference>
<protein>
    <recommendedName>
        <fullName evidence="5">Aminoacyl-transfer RNA synthetases class-II family profile domain-containing protein</fullName>
    </recommendedName>
</protein>
<evidence type="ECO:0000313" key="7">
    <source>
        <dbReference type="Proteomes" id="UP000078561"/>
    </source>
</evidence>
<dbReference type="PRINTS" id="PR01043">
    <property type="entry name" value="TRNASYNTHGLY"/>
</dbReference>
<dbReference type="InterPro" id="IPR027031">
    <property type="entry name" value="Gly-tRNA_synthase/POLG2"/>
</dbReference>
<dbReference type="Pfam" id="PF03129">
    <property type="entry name" value="HGTP_anticodon"/>
    <property type="match status" value="1"/>
</dbReference>
<dbReference type="OMA" id="LELQFFT"/>
<dbReference type="InterPro" id="IPR045864">
    <property type="entry name" value="aa-tRNA-synth_II/BPL/LPL"/>
</dbReference>